<evidence type="ECO:0000313" key="3">
    <source>
        <dbReference type="Proteomes" id="UP000703269"/>
    </source>
</evidence>
<organism evidence="2 3">
    <name type="scientific">Phanerochaete sordida</name>
    <dbReference type="NCBI Taxonomy" id="48140"/>
    <lineage>
        <taxon>Eukaryota</taxon>
        <taxon>Fungi</taxon>
        <taxon>Dikarya</taxon>
        <taxon>Basidiomycota</taxon>
        <taxon>Agaricomycotina</taxon>
        <taxon>Agaricomycetes</taxon>
        <taxon>Polyporales</taxon>
        <taxon>Phanerochaetaceae</taxon>
        <taxon>Phanerochaete</taxon>
    </lineage>
</organism>
<feature type="compositionally biased region" description="Low complexity" evidence="1">
    <location>
        <begin position="38"/>
        <end position="47"/>
    </location>
</feature>
<reference evidence="2 3" key="1">
    <citation type="submission" date="2021-08" db="EMBL/GenBank/DDBJ databases">
        <title>Draft Genome Sequence of Phanerochaete sordida strain YK-624.</title>
        <authorList>
            <person name="Mori T."/>
            <person name="Dohra H."/>
            <person name="Suzuki T."/>
            <person name="Kawagishi H."/>
            <person name="Hirai H."/>
        </authorList>
    </citation>
    <scope>NUCLEOTIDE SEQUENCE [LARGE SCALE GENOMIC DNA]</scope>
    <source>
        <strain evidence="2 3">YK-624</strain>
    </source>
</reference>
<dbReference type="EMBL" id="BPQB01000121">
    <property type="protein sequence ID" value="GJE99813.1"/>
    <property type="molecule type" value="Genomic_DNA"/>
</dbReference>
<keyword evidence="3" id="KW-1185">Reference proteome</keyword>
<evidence type="ECO:0000256" key="1">
    <source>
        <dbReference type="SAM" id="MobiDB-lite"/>
    </source>
</evidence>
<feature type="compositionally biased region" description="Basic and acidic residues" evidence="1">
    <location>
        <begin position="7"/>
        <end position="30"/>
    </location>
</feature>
<proteinExistence type="predicted"/>
<gene>
    <name evidence="2" type="ORF">PsYK624_160850</name>
</gene>
<feature type="compositionally biased region" description="Polar residues" evidence="1">
    <location>
        <begin position="100"/>
        <end position="112"/>
    </location>
</feature>
<dbReference type="Proteomes" id="UP000703269">
    <property type="component" value="Unassembled WGS sequence"/>
</dbReference>
<comment type="caution">
    <text evidence="2">The sequence shown here is derived from an EMBL/GenBank/DDBJ whole genome shotgun (WGS) entry which is preliminary data.</text>
</comment>
<feature type="region of interest" description="Disordered" evidence="1">
    <location>
        <begin position="1"/>
        <end position="150"/>
    </location>
</feature>
<feature type="compositionally biased region" description="Low complexity" evidence="1">
    <location>
        <begin position="114"/>
        <end position="125"/>
    </location>
</feature>
<evidence type="ECO:0000313" key="2">
    <source>
        <dbReference type="EMBL" id="GJE99813.1"/>
    </source>
</evidence>
<sequence length="150" mass="16082">MNPPTRLLRDGRISSHERATPTARAARDESATSGEVCAEAGARAAAPDARHDQDSGAEDSPATSTARRPSKMPETRRGCSPERQRDGDEKRPTTYRLGCLSSNKPRTPSTGISIALAATPAAQQALPPPRWPPAAGGRRIRPRKSAKRPR</sequence>
<name>A0A9P3GQ54_9APHY</name>
<feature type="compositionally biased region" description="Basic residues" evidence="1">
    <location>
        <begin position="138"/>
        <end position="150"/>
    </location>
</feature>
<protein>
    <submittedName>
        <fullName evidence="2">Uncharacterized protein</fullName>
    </submittedName>
</protein>
<accession>A0A9P3GQ54</accession>
<dbReference type="AlphaFoldDB" id="A0A9P3GQ54"/>
<feature type="compositionally biased region" description="Basic and acidic residues" evidence="1">
    <location>
        <begin position="71"/>
        <end position="92"/>
    </location>
</feature>